<dbReference type="RefSeq" id="WP_137696801.1">
    <property type="nucleotide sequence ID" value="NZ_CP061336.1"/>
</dbReference>
<evidence type="ECO:0000313" key="3">
    <source>
        <dbReference type="Proteomes" id="UP000306409"/>
    </source>
</evidence>
<name>A0A4U7JJ66_9FIRM</name>
<proteinExistence type="predicted"/>
<dbReference type="KEGG" id="rher:EHE19_014345"/>
<protein>
    <submittedName>
        <fullName evidence="2">Uncharacterized protein</fullName>
    </submittedName>
</protein>
<keyword evidence="3" id="KW-1185">Reference proteome</keyword>
<reference evidence="2 3" key="1">
    <citation type="submission" date="2020-09" db="EMBL/GenBank/DDBJ databases">
        <title>Characterization and genome sequencing of Ruminiclostridium sp. nov. MA18.</title>
        <authorList>
            <person name="Rettenmaier R."/>
            <person name="Kowollik M.-L."/>
            <person name="Liebl W."/>
            <person name="Zverlov V."/>
        </authorList>
    </citation>
    <scope>NUCLEOTIDE SEQUENCE [LARGE SCALE GENOMIC DNA]</scope>
    <source>
        <strain evidence="2 3">MA18</strain>
    </source>
</reference>
<feature type="compositionally biased region" description="Basic residues" evidence="1">
    <location>
        <begin position="1"/>
        <end position="11"/>
    </location>
</feature>
<organism evidence="2 3">
    <name type="scientific">Ruminiclostridium herbifermentans</name>
    <dbReference type="NCBI Taxonomy" id="2488810"/>
    <lineage>
        <taxon>Bacteria</taxon>
        <taxon>Bacillati</taxon>
        <taxon>Bacillota</taxon>
        <taxon>Clostridia</taxon>
        <taxon>Eubacteriales</taxon>
        <taxon>Oscillospiraceae</taxon>
        <taxon>Ruminiclostridium</taxon>
    </lineage>
</organism>
<gene>
    <name evidence="2" type="ORF">EHE19_014345</name>
</gene>
<sequence>MYEHVSKKKENKSRTVSNYVPQRKSCSKEGFDFYKRPETKQSIQLKSNKDNFSNNMPIQMVVFIKSKDGKTRMEEDDFYDLQDDEEYDYEALEEYEERIREEKKAIARQKRAEEEELKAQEAAKKRQQILERERQLSGIPLIVTRRDKDFRNPQNRRGQGKAHITEHGLAPAGRIAVTAEEQLDQTSINKGESDRISFTGPKQNDGVIYGDQEIEVKLRKIARAKIKGKKDAQHLEVFTSKMLLDRVRDDRLRGYVRRDDEHQVRVAQPEKGELLTIPARFIRGSGFMEQHDSDSEDEL</sequence>
<feature type="region of interest" description="Disordered" evidence="1">
    <location>
        <begin position="106"/>
        <end position="128"/>
    </location>
</feature>
<dbReference type="AlphaFoldDB" id="A0A4U7JJ66"/>
<accession>A0A4U7JJ66</accession>
<evidence type="ECO:0000256" key="1">
    <source>
        <dbReference type="SAM" id="MobiDB-lite"/>
    </source>
</evidence>
<dbReference type="EMBL" id="CP061336">
    <property type="protein sequence ID" value="QNU66053.1"/>
    <property type="molecule type" value="Genomic_DNA"/>
</dbReference>
<feature type="region of interest" description="Disordered" evidence="1">
    <location>
        <begin position="1"/>
        <end position="21"/>
    </location>
</feature>
<dbReference type="Proteomes" id="UP000306409">
    <property type="component" value="Chromosome"/>
</dbReference>
<evidence type="ECO:0000313" key="2">
    <source>
        <dbReference type="EMBL" id="QNU66053.1"/>
    </source>
</evidence>